<dbReference type="InterPro" id="IPR039563">
    <property type="entry name" value="Peptidase_C39_single_dom"/>
</dbReference>
<name>A0A846TFH2_9BACI</name>
<dbReference type="CDD" id="cd02549">
    <property type="entry name" value="Peptidase_C39A"/>
    <property type="match status" value="1"/>
</dbReference>
<reference evidence="2 3" key="1">
    <citation type="submission" date="2020-03" db="EMBL/GenBank/DDBJ databases">
        <authorList>
            <person name="Sun Q."/>
        </authorList>
    </citation>
    <scope>NUCLEOTIDE SEQUENCE [LARGE SCALE GENOMIC DNA]</scope>
    <source>
        <strain evidence="2 3">KACC 21451</strain>
    </source>
</reference>
<dbReference type="Proteomes" id="UP000587942">
    <property type="component" value="Unassembled WGS sequence"/>
</dbReference>
<dbReference type="Pfam" id="PF13529">
    <property type="entry name" value="Peptidase_C39_2"/>
    <property type="match status" value="1"/>
</dbReference>
<dbReference type="PANTHER" id="PTHR37806:SF1">
    <property type="entry name" value="PEPTIDASE C39-LIKE DOMAIN-CONTAINING PROTEIN"/>
    <property type="match status" value="1"/>
</dbReference>
<dbReference type="InterPro" id="IPR016997">
    <property type="entry name" value="UCP032442"/>
</dbReference>
<comment type="caution">
    <text evidence="2">The sequence shown here is derived from an EMBL/GenBank/DDBJ whole genome shotgun (WGS) entry which is preliminary data.</text>
</comment>
<proteinExistence type="predicted"/>
<accession>A0A846TFH2</accession>
<feature type="domain" description="Peptidase C39-like" evidence="1">
    <location>
        <begin position="82"/>
        <end position="242"/>
    </location>
</feature>
<gene>
    <name evidence="2" type="ORF">GWK17_08675</name>
</gene>
<dbReference type="AlphaFoldDB" id="A0A846TFH2"/>
<dbReference type="EMBL" id="JAAVUM010000005">
    <property type="protein sequence ID" value="NKE05539.1"/>
    <property type="molecule type" value="Genomic_DNA"/>
</dbReference>
<dbReference type="PANTHER" id="PTHR37806">
    <property type="entry name" value="LMO0724 PROTEIN"/>
    <property type="match status" value="1"/>
</dbReference>
<protein>
    <submittedName>
        <fullName evidence="2">C39 family peptidase</fullName>
    </submittedName>
</protein>
<evidence type="ECO:0000259" key="1">
    <source>
        <dbReference type="Pfam" id="PF13529"/>
    </source>
</evidence>
<dbReference type="PIRSF" id="PIRSF032442">
    <property type="entry name" value="UCP032442"/>
    <property type="match status" value="1"/>
</dbReference>
<evidence type="ECO:0000313" key="3">
    <source>
        <dbReference type="Proteomes" id="UP000587942"/>
    </source>
</evidence>
<sequence>MLGEDILNKKLLIRTLSIAGIFLATYLGAENLRSIENPTAETQTSVAPKITRTEAHSVKKASADKDALQEFINTEEKRMIEGVPHVSQLPELQRGCEVTSLTMLLQYEGISADKMTLAKQIHKIPFRDANYVRGNPYDGFVGNIYTFSKSGYGVYHGPVAKLAESYLPGKINDITGQTIDGVYELIDSGSPVWVIINSTFAPLPESEFTVWKTNSGNVKITYREHSVLIVGYDEKSIYVNDPLASGGYKAVPRTSFEKAWVQMGSQAIGIDK</sequence>
<dbReference type="Gene3D" id="3.90.70.10">
    <property type="entry name" value="Cysteine proteinases"/>
    <property type="match status" value="1"/>
</dbReference>
<dbReference type="InterPro" id="IPR039564">
    <property type="entry name" value="Peptidase_C39-like"/>
</dbReference>
<evidence type="ECO:0000313" key="2">
    <source>
        <dbReference type="EMBL" id="NKE05539.1"/>
    </source>
</evidence>
<organism evidence="2 3">
    <name type="scientific">Mesobacillus selenatarsenatis</name>
    <dbReference type="NCBI Taxonomy" id="388741"/>
    <lineage>
        <taxon>Bacteria</taxon>
        <taxon>Bacillati</taxon>
        <taxon>Bacillota</taxon>
        <taxon>Bacilli</taxon>
        <taxon>Bacillales</taxon>
        <taxon>Bacillaceae</taxon>
        <taxon>Mesobacillus</taxon>
    </lineage>
</organism>